<sequence length="303" mass="34533">MSSEAPEDLEGQDKVDGENADSKAVMNEKSKPLNKFFDRFRTGLVLSTLLMLFVVTFFWQTVVVFNHPGQQGVYWSRFFGGTSDRYLGEGAHFKFPWDEIAQYDMRLQEAGGDLVLLSKDGMEMDVKWSIRFRPEPNELPELHRALGPDYAHRVVIPEAISSLRQVLGNYRAEEIFAYDEASLVTQLSKNAGHKFDNYPVFVKNILLLQLQLPKDMAEGIVNKLLFEQEMLAYDYRLQAAQHEKDRLKIEAEGLKQFEEISNIPMLQWKGIDATVELAKSPNSKIIVIGTDSKELPLLLNSGK</sequence>
<evidence type="ECO:0000256" key="4">
    <source>
        <dbReference type="SAM" id="Phobius"/>
    </source>
</evidence>
<feature type="domain" description="Band 7" evidence="5">
    <location>
        <begin position="68"/>
        <end position="243"/>
    </location>
</feature>
<dbReference type="PANTHER" id="PTHR23222:SF1">
    <property type="entry name" value="PROHIBITIN-2"/>
    <property type="match status" value="1"/>
</dbReference>
<accession>A0ABV7D334</accession>
<reference evidence="7" key="1">
    <citation type="journal article" date="2019" name="Int. J. Syst. Evol. Microbiol.">
        <title>The Global Catalogue of Microorganisms (GCM) 10K type strain sequencing project: providing services to taxonomists for standard genome sequencing and annotation.</title>
        <authorList>
            <consortium name="The Broad Institute Genomics Platform"/>
            <consortium name="The Broad Institute Genome Sequencing Center for Infectious Disease"/>
            <person name="Wu L."/>
            <person name="Ma J."/>
        </authorList>
    </citation>
    <scope>NUCLEOTIDE SEQUENCE [LARGE SCALE GENOMIC DNA]</scope>
    <source>
        <strain evidence="7">KCTC 62164</strain>
    </source>
</reference>
<feature type="compositionally biased region" description="Basic and acidic residues" evidence="3">
    <location>
        <begin position="11"/>
        <end position="25"/>
    </location>
</feature>
<comment type="caution">
    <text evidence="6">The sequence shown here is derived from an EMBL/GenBank/DDBJ whole genome shotgun (WGS) entry which is preliminary data.</text>
</comment>
<feature type="transmembrane region" description="Helical" evidence="4">
    <location>
        <begin position="40"/>
        <end position="59"/>
    </location>
</feature>
<keyword evidence="7" id="KW-1185">Reference proteome</keyword>
<keyword evidence="4" id="KW-1133">Transmembrane helix</keyword>
<dbReference type="PANTHER" id="PTHR23222">
    <property type="entry name" value="PROHIBITIN"/>
    <property type="match status" value="1"/>
</dbReference>
<dbReference type="InterPro" id="IPR036013">
    <property type="entry name" value="Band_7/SPFH_dom_sf"/>
</dbReference>
<dbReference type="Proteomes" id="UP001595444">
    <property type="component" value="Unassembled WGS sequence"/>
</dbReference>
<dbReference type="Gene3D" id="3.30.479.30">
    <property type="entry name" value="Band 7 domain"/>
    <property type="match status" value="1"/>
</dbReference>
<protein>
    <submittedName>
        <fullName evidence="6">Prohibitin family protein</fullName>
    </submittedName>
</protein>
<dbReference type="SUPFAM" id="SSF117892">
    <property type="entry name" value="Band 7/SPFH domain"/>
    <property type="match status" value="1"/>
</dbReference>
<evidence type="ECO:0000256" key="3">
    <source>
        <dbReference type="SAM" id="MobiDB-lite"/>
    </source>
</evidence>
<dbReference type="CDD" id="cd03401">
    <property type="entry name" value="SPFH_prohibitin"/>
    <property type="match status" value="1"/>
</dbReference>
<evidence type="ECO:0000256" key="2">
    <source>
        <dbReference type="ARBA" id="ARBA00023136"/>
    </source>
</evidence>
<keyword evidence="2 4" id="KW-0472">Membrane</keyword>
<feature type="region of interest" description="Disordered" evidence="3">
    <location>
        <begin position="1"/>
        <end position="25"/>
    </location>
</feature>
<evidence type="ECO:0000313" key="7">
    <source>
        <dbReference type="Proteomes" id="UP001595444"/>
    </source>
</evidence>
<keyword evidence="4" id="KW-0812">Transmembrane</keyword>
<dbReference type="Pfam" id="PF01145">
    <property type="entry name" value="Band_7"/>
    <property type="match status" value="1"/>
</dbReference>
<proteinExistence type="predicted"/>
<feature type="compositionally biased region" description="Acidic residues" evidence="3">
    <location>
        <begin position="1"/>
        <end position="10"/>
    </location>
</feature>
<evidence type="ECO:0000256" key="1">
    <source>
        <dbReference type="ARBA" id="ARBA00004167"/>
    </source>
</evidence>
<evidence type="ECO:0000259" key="5">
    <source>
        <dbReference type="Pfam" id="PF01145"/>
    </source>
</evidence>
<dbReference type="EMBL" id="JBHRSL010000004">
    <property type="protein sequence ID" value="MFC3051542.1"/>
    <property type="molecule type" value="Genomic_DNA"/>
</dbReference>
<name>A0ABV7D334_9PROT</name>
<dbReference type="InterPro" id="IPR000163">
    <property type="entry name" value="Prohibitin"/>
</dbReference>
<gene>
    <name evidence="6" type="ORF">ACFOKA_06490</name>
</gene>
<comment type="subcellular location">
    <subcellularLocation>
        <location evidence="1">Membrane</location>
        <topology evidence="1">Single-pass membrane protein</topology>
    </subcellularLocation>
</comment>
<evidence type="ECO:0000313" key="6">
    <source>
        <dbReference type="EMBL" id="MFC3051542.1"/>
    </source>
</evidence>
<dbReference type="InterPro" id="IPR001107">
    <property type="entry name" value="Band_7"/>
</dbReference>
<dbReference type="RefSeq" id="WP_228073871.1">
    <property type="nucleotide sequence ID" value="NZ_CP061205.1"/>
</dbReference>
<organism evidence="6 7">
    <name type="scientific">Kordiimonas pumila</name>
    <dbReference type="NCBI Taxonomy" id="2161677"/>
    <lineage>
        <taxon>Bacteria</taxon>
        <taxon>Pseudomonadati</taxon>
        <taxon>Pseudomonadota</taxon>
        <taxon>Alphaproteobacteria</taxon>
        <taxon>Kordiimonadales</taxon>
        <taxon>Kordiimonadaceae</taxon>
        <taxon>Kordiimonas</taxon>
    </lineage>
</organism>